<comment type="caution">
    <text evidence="1">The sequence shown here is derived from an EMBL/GenBank/DDBJ whole genome shotgun (WGS) entry which is preliminary data.</text>
</comment>
<sequence>IFKREECYSIRGKIIPDHYAGSIRPKMSVATLTYLTINGKPSESNKCLLKVSLVGTPQGKPAEIENTDDCMIEVLMTDHAGGQVHDYTVIVIFSHTNPQFEHLKMTICLQESLIFVVGQME</sequence>
<gene>
    <name evidence="1" type="ORF">SPELUC_LOCUS17610</name>
</gene>
<evidence type="ECO:0000313" key="2">
    <source>
        <dbReference type="Proteomes" id="UP000789366"/>
    </source>
</evidence>
<reference evidence="1" key="1">
    <citation type="submission" date="2021-06" db="EMBL/GenBank/DDBJ databases">
        <authorList>
            <person name="Kallberg Y."/>
            <person name="Tangrot J."/>
            <person name="Rosling A."/>
        </authorList>
    </citation>
    <scope>NUCLEOTIDE SEQUENCE</scope>
    <source>
        <strain evidence="1">28 12/20/2015</strain>
    </source>
</reference>
<keyword evidence="2" id="KW-1185">Reference proteome</keyword>
<organism evidence="1 2">
    <name type="scientific">Cetraspora pellucida</name>
    <dbReference type="NCBI Taxonomy" id="1433469"/>
    <lineage>
        <taxon>Eukaryota</taxon>
        <taxon>Fungi</taxon>
        <taxon>Fungi incertae sedis</taxon>
        <taxon>Mucoromycota</taxon>
        <taxon>Glomeromycotina</taxon>
        <taxon>Glomeromycetes</taxon>
        <taxon>Diversisporales</taxon>
        <taxon>Gigasporaceae</taxon>
        <taxon>Cetraspora</taxon>
    </lineage>
</organism>
<name>A0ACA9RIE2_9GLOM</name>
<feature type="non-terminal residue" evidence="1">
    <location>
        <position position="121"/>
    </location>
</feature>
<dbReference type="Proteomes" id="UP000789366">
    <property type="component" value="Unassembled WGS sequence"/>
</dbReference>
<evidence type="ECO:0000313" key="1">
    <source>
        <dbReference type="EMBL" id="CAG8795735.1"/>
    </source>
</evidence>
<dbReference type="EMBL" id="CAJVPW010073920">
    <property type="protein sequence ID" value="CAG8795735.1"/>
    <property type="molecule type" value="Genomic_DNA"/>
</dbReference>
<proteinExistence type="predicted"/>
<feature type="non-terminal residue" evidence="1">
    <location>
        <position position="1"/>
    </location>
</feature>
<accession>A0ACA9RIE2</accession>
<protein>
    <submittedName>
        <fullName evidence="1">1322_t:CDS:1</fullName>
    </submittedName>
</protein>